<dbReference type="Pfam" id="PF14534">
    <property type="entry name" value="DUF4440"/>
    <property type="match status" value="1"/>
</dbReference>
<dbReference type="Proteomes" id="UP000001847">
    <property type="component" value="Chromosome I"/>
</dbReference>
<dbReference type="OrthoDB" id="345781at2"/>
<dbReference type="BioCyc" id="LBIF456481:LEPBI_RS16645-MONOMER"/>
<dbReference type="Gene3D" id="3.10.450.50">
    <property type="match status" value="1"/>
</dbReference>
<dbReference type="InterPro" id="IPR027843">
    <property type="entry name" value="DUF4440"/>
</dbReference>
<proteinExistence type="predicted"/>
<dbReference type="EMBL" id="CP000786">
    <property type="protein sequence ID" value="ABZ99460.1"/>
    <property type="molecule type" value="Genomic_DNA"/>
</dbReference>
<sequence length="126" mass="14397">MEISIQTQEIESLEKQLIEAIKKSDIPFLESVIHEDLRFIAPNGLIVTKEMDLDSHKNKTMLVESIVSKLEEIQIINDTAIVLIVYDTKGTMLGNPIEGRFRYLRVWKQFSNGYQIIAGSCIKIES</sequence>
<reference evidence="2 3" key="1">
    <citation type="journal article" date="2008" name="PLoS ONE">
        <title>Genome sequence of the saprophyte Leptospira biflexa provides insights into the evolution of Leptospira and the pathogenesis of leptospirosis.</title>
        <authorList>
            <person name="Picardeau M."/>
            <person name="Bulach D.M."/>
            <person name="Bouchier C."/>
            <person name="Zuerner R.L."/>
            <person name="Zidane N."/>
            <person name="Wilson P.J."/>
            <person name="Creno S."/>
            <person name="Kuczek E.S."/>
            <person name="Bommezzadri S."/>
            <person name="Davis J.C."/>
            <person name="McGrath A."/>
            <person name="Johnson M.J."/>
            <person name="Boursaux-Eude C."/>
            <person name="Seemann T."/>
            <person name="Rouy Z."/>
            <person name="Coppel R.L."/>
            <person name="Rood J.I."/>
            <person name="Lajus A."/>
            <person name="Davies J.K."/>
            <person name="Medigue C."/>
            <person name="Adler B."/>
        </authorList>
    </citation>
    <scope>NUCLEOTIDE SEQUENCE [LARGE SCALE GENOMIC DNA]</scope>
    <source>
        <strain evidence="3">Patoc 1 / ATCC 23582 / Paris</strain>
    </source>
</reference>
<dbReference type="SUPFAM" id="SSF54427">
    <property type="entry name" value="NTF2-like"/>
    <property type="match status" value="1"/>
</dbReference>
<dbReference type="RefSeq" id="WP_012390316.1">
    <property type="nucleotide sequence ID" value="NC_010602.1"/>
</dbReference>
<evidence type="ECO:0000313" key="2">
    <source>
        <dbReference type="EMBL" id="ABZ99460.1"/>
    </source>
</evidence>
<dbReference type="STRING" id="456481.LEPBI_I3396"/>
<dbReference type="AlphaFoldDB" id="B0SRG8"/>
<feature type="domain" description="DUF4440" evidence="1">
    <location>
        <begin position="10"/>
        <end position="116"/>
    </location>
</feature>
<organism evidence="2 3">
    <name type="scientific">Leptospira biflexa serovar Patoc (strain Patoc 1 / ATCC 23582 / Paris)</name>
    <dbReference type="NCBI Taxonomy" id="456481"/>
    <lineage>
        <taxon>Bacteria</taxon>
        <taxon>Pseudomonadati</taxon>
        <taxon>Spirochaetota</taxon>
        <taxon>Spirochaetia</taxon>
        <taxon>Leptospirales</taxon>
        <taxon>Leptospiraceae</taxon>
        <taxon>Leptospira</taxon>
    </lineage>
</organism>
<dbReference type="HOGENOM" id="CLU_141608_2_0_12"/>
<evidence type="ECO:0000259" key="1">
    <source>
        <dbReference type="Pfam" id="PF14534"/>
    </source>
</evidence>
<evidence type="ECO:0000313" key="3">
    <source>
        <dbReference type="Proteomes" id="UP000001847"/>
    </source>
</evidence>
<dbReference type="InterPro" id="IPR032710">
    <property type="entry name" value="NTF2-like_dom_sf"/>
</dbReference>
<gene>
    <name evidence="2" type="ordered locus">LEPBI_I3396</name>
</gene>
<protein>
    <recommendedName>
        <fullName evidence="1">DUF4440 domain-containing protein</fullName>
    </recommendedName>
</protein>
<accession>B0SRG8</accession>
<keyword evidence="3" id="KW-1185">Reference proteome</keyword>
<name>B0SRG8_LEPBP</name>
<dbReference type="KEGG" id="lbi:LEPBI_I3396"/>